<keyword evidence="3" id="KW-1003">Cell membrane</keyword>
<protein>
    <submittedName>
        <fullName evidence="11">Membrane-anchored ribosome-binding protein, inhibits growth in stationary phase, ElaB/YqjD/DUF883 family</fullName>
    </submittedName>
</protein>
<evidence type="ECO:0000256" key="3">
    <source>
        <dbReference type="ARBA" id="ARBA00022475"/>
    </source>
</evidence>
<dbReference type="Pfam" id="PF05957">
    <property type="entry name" value="DUF883"/>
    <property type="match status" value="1"/>
</dbReference>
<keyword evidence="4" id="KW-0997">Cell inner membrane</keyword>
<dbReference type="Pfam" id="PF19029">
    <property type="entry name" value="DUF883_C"/>
    <property type="match status" value="1"/>
</dbReference>
<name>A0A1I1F193_9BURK</name>
<keyword evidence="6 8" id="KW-1133">Transmembrane helix</keyword>
<dbReference type="InterPro" id="IPR010279">
    <property type="entry name" value="YqjD/ElaB"/>
</dbReference>
<evidence type="ECO:0000256" key="4">
    <source>
        <dbReference type="ARBA" id="ARBA00022519"/>
    </source>
</evidence>
<reference evidence="12" key="1">
    <citation type="submission" date="2016-10" db="EMBL/GenBank/DDBJ databases">
        <authorList>
            <person name="Varghese N."/>
            <person name="Submissions S."/>
        </authorList>
    </citation>
    <scope>NUCLEOTIDE SEQUENCE [LARGE SCALE GENOMIC DNA]</scope>
    <source>
        <strain evidence="12">CGMCC 1.12041</strain>
    </source>
</reference>
<evidence type="ECO:0000259" key="9">
    <source>
        <dbReference type="Pfam" id="PF05957"/>
    </source>
</evidence>
<keyword evidence="7 8" id="KW-0472">Membrane</keyword>
<keyword evidence="5 8" id="KW-0812">Transmembrane</keyword>
<evidence type="ECO:0000256" key="1">
    <source>
        <dbReference type="ARBA" id="ARBA00004377"/>
    </source>
</evidence>
<evidence type="ECO:0000313" key="12">
    <source>
        <dbReference type="Proteomes" id="UP000198639"/>
    </source>
</evidence>
<evidence type="ECO:0000256" key="7">
    <source>
        <dbReference type="ARBA" id="ARBA00023136"/>
    </source>
</evidence>
<dbReference type="OrthoDB" id="9181874at2"/>
<evidence type="ECO:0000256" key="8">
    <source>
        <dbReference type="SAM" id="Phobius"/>
    </source>
</evidence>
<dbReference type="AlphaFoldDB" id="A0A1I1F193"/>
<dbReference type="Proteomes" id="UP000198639">
    <property type="component" value="Unassembled WGS sequence"/>
</dbReference>
<dbReference type="GO" id="GO:0005886">
    <property type="term" value="C:plasma membrane"/>
    <property type="evidence" value="ECO:0007669"/>
    <property type="project" value="UniProtKB-SubCell"/>
</dbReference>
<organism evidence="11 12">
    <name type="scientific">Massilia yuzhufengensis</name>
    <dbReference type="NCBI Taxonomy" id="1164594"/>
    <lineage>
        <taxon>Bacteria</taxon>
        <taxon>Pseudomonadati</taxon>
        <taxon>Pseudomonadota</taxon>
        <taxon>Betaproteobacteria</taxon>
        <taxon>Burkholderiales</taxon>
        <taxon>Oxalobacteraceae</taxon>
        <taxon>Telluria group</taxon>
        <taxon>Massilia</taxon>
    </lineage>
</organism>
<feature type="domain" description="DUF883" evidence="9">
    <location>
        <begin position="24"/>
        <end position="71"/>
    </location>
</feature>
<dbReference type="InterPro" id="IPR043605">
    <property type="entry name" value="DUF883_C"/>
</dbReference>
<sequence length="117" mass="12608">MLDTTRSNVKAQAHAQQFDSNLADAQSDVKSLVRDAQSMLTAAGALTGEKADELRNRGMEMLDRALGRAGRYQGQALEKGKELAHDADVYVKDNPWRTVAVAAGVGVLLGVLLSRKQ</sequence>
<dbReference type="STRING" id="1164594.SAMN05216204_102323"/>
<comment type="subcellular location">
    <subcellularLocation>
        <location evidence="1">Cell inner membrane</location>
        <topology evidence="1">Single-pass membrane protein</topology>
    </subcellularLocation>
</comment>
<feature type="domain" description="DUF883" evidence="10">
    <location>
        <begin position="87"/>
        <end position="116"/>
    </location>
</feature>
<dbReference type="InterPro" id="IPR043604">
    <property type="entry name" value="DUF883_N"/>
</dbReference>
<feature type="transmembrane region" description="Helical" evidence="8">
    <location>
        <begin position="96"/>
        <end position="114"/>
    </location>
</feature>
<proteinExistence type="inferred from homology"/>
<gene>
    <name evidence="11" type="ORF">SAMN05216204_102323</name>
</gene>
<evidence type="ECO:0000259" key="10">
    <source>
        <dbReference type="Pfam" id="PF19029"/>
    </source>
</evidence>
<dbReference type="GO" id="GO:0043022">
    <property type="term" value="F:ribosome binding"/>
    <property type="evidence" value="ECO:0007669"/>
    <property type="project" value="InterPro"/>
</dbReference>
<accession>A0A1I1F193</accession>
<dbReference type="PANTHER" id="PTHR35893">
    <property type="entry name" value="INNER MEMBRANE PROTEIN-RELATED"/>
    <property type="match status" value="1"/>
</dbReference>
<comment type="similarity">
    <text evidence="2">Belongs to the ElaB/YgaM/YqjD family.</text>
</comment>
<dbReference type="PANTHER" id="PTHR35893:SF3">
    <property type="entry name" value="INNER MEMBRANE PROTEIN"/>
    <property type="match status" value="1"/>
</dbReference>
<dbReference type="EMBL" id="FOLD01000002">
    <property type="protein sequence ID" value="SFB93074.1"/>
    <property type="molecule type" value="Genomic_DNA"/>
</dbReference>
<evidence type="ECO:0000256" key="6">
    <source>
        <dbReference type="ARBA" id="ARBA00022989"/>
    </source>
</evidence>
<evidence type="ECO:0000313" key="11">
    <source>
        <dbReference type="EMBL" id="SFB93074.1"/>
    </source>
</evidence>
<keyword evidence="12" id="KW-1185">Reference proteome</keyword>
<evidence type="ECO:0000256" key="5">
    <source>
        <dbReference type="ARBA" id="ARBA00022692"/>
    </source>
</evidence>
<dbReference type="RefSeq" id="WP_091871127.1">
    <property type="nucleotide sequence ID" value="NZ_FOLD01000002.1"/>
</dbReference>
<evidence type="ECO:0000256" key="2">
    <source>
        <dbReference type="ARBA" id="ARBA00010423"/>
    </source>
</evidence>